<evidence type="ECO:0000313" key="2">
    <source>
        <dbReference type="EMBL" id="GFO06246.1"/>
    </source>
</evidence>
<feature type="compositionally biased region" description="Polar residues" evidence="1">
    <location>
        <begin position="72"/>
        <end position="100"/>
    </location>
</feature>
<comment type="caution">
    <text evidence="2">The sequence shown here is derived from an EMBL/GenBank/DDBJ whole genome shotgun (WGS) entry which is preliminary data.</text>
</comment>
<feature type="compositionally biased region" description="Low complexity" evidence="1">
    <location>
        <begin position="1"/>
        <end position="15"/>
    </location>
</feature>
<dbReference type="Proteomes" id="UP000735302">
    <property type="component" value="Unassembled WGS sequence"/>
</dbReference>
<dbReference type="EMBL" id="BLXT01003769">
    <property type="protein sequence ID" value="GFO06246.1"/>
    <property type="molecule type" value="Genomic_DNA"/>
</dbReference>
<feature type="region of interest" description="Disordered" evidence="1">
    <location>
        <begin position="1"/>
        <end position="21"/>
    </location>
</feature>
<feature type="region of interest" description="Disordered" evidence="1">
    <location>
        <begin position="49"/>
        <end position="100"/>
    </location>
</feature>
<proteinExistence type="predicted"/>
<gene>
    <name evidence="2" type="ORF">PoB_003275100</name>
</gene>
<reference evidence="2 3" key="1">
    <citation type="journal article" date="2021" name="Elife">
        <title>Chloroplast acquisition without the gene transfer in kleptoplastic sea slugs, Plakobranchus ocellatus.</title>
        <authorList>
            <person name="Maeda T."/>
            <person name="Takahashi S."/>
            <person name="Yoshida T."/>
            <person name="Shimamura S."/>
            <person name="Takaki Y."/>
            <person name="Nagai Y."/>
            <person name="Toyoda A."/>
            <person name="Suzuki Y."/>
            <person name="Arimoto A."/>
            <person name="Ishii H."/>
            <person name="Satoh N."/>
            <person name="Nishiyama T."/>
            <person name="Hasebe M."/>
            <person name="Maruyama T."/>
            <person name="Minagawa J."/>
            <person name="Obokata J."/>
            <person name="Shigenobu S."/>
        </authorList>
    </citation>
    <scope>NUCLEOTIDE SEQUENCE [LARGE SCALE GENOMIC DNA]</scope>
</reference>
<evidence type="ECO:0000313" key="3">
    <source>
        <dbReference type="Proteomes" id="UP000735302"/>
    </source>
</evidence>
<feature type="compositionally biased region" description="Basic and acidic residues" evidence="1">
    <location>
        <begin position="58"/>
        <end position="67"/>
    </location>
</feature>
<sequence>MYAKRSGGSSGRAAGYCPRGAGFDSQAGPNQIFIPPLCPSSTKWSDRLEGSVSLSEETNDRSTRAPKGESQVRGSSHSRALVGSSSSNSCLQAKNLGGSQ</sequence>
<dbReference type="AlphaFoldDB" id="A0AAV4ACZ6"/>
<organism evidence="2 3">
    <name type="scientific">Plakobranchus ocellatus</name>
    <dbReference type="NCBI Taxonomy" id="259542"/>
    <lineage>
        <taxon>Eukaryota</taxon>
        <taxon>Metazoa</taxon>
        <taxon>Spiralia</taxon>
        <taxon>Lophotrochozoa</taxon>
        <taxon>Mollusca</taxon>
        <taxon>Gastropoda</taxon>
        <taxon>Heterobranchia</taxon>
        <taxon>Euthyneura</taxon>
        <taxon>Panpulmonata</taxon>
        <taxon>Sacoglossa</taxon>
        <taxon>Placobranchoidea</taxon>
        <taxon>Plakobranchidae</taxon>
        <taxon>Plakobranchus</taxon>
    </lineage>
</organism>
<protein>
    <submittedName>
        <fullName evidence="2">Uncharacterized protein</fullName>
    </submittedName>
</protein>
<accession>A0AAV4ACZ6</accession>
<keyword evidence="3" id="KW-1185">Reference proteome</keyword>
<name>A0AAV4ACZ6_9GAST</name>
<evidence type="ECO:0000256" key="1">
    <source>
        <dbReference type="SAM" id="MobiDB-lite"/>
    </source>
</evidence>